<feature type="region of interest" description="Disordered" evidence="1">
    <location>
        <begin position="609"/>
        <end position="728"/>
    </location>
</feature>
<feature type="compositionally biased region" description="Polar residues" evidence="1">
    <location>
        <begin position="509"/>
        <end position="529"/>
    </location>
</feature>
<name>A0A4S9YAK3_AURPU</name>
<feature type="region of interest" description="Disordered" evidence="1">
    <location>
        <begin position="498"/>
        <end position="529"/>
    </location>
</feature>
<feature type="compositionally biased region" description="Low complexity" evidence="1">
    <location>
        <begin position="442"/>
        <end position="452"/>
    </location>
</feature>
<dbReference type="AlphaFoldDB" id="A0A4S9YAK3"/>
<feature type="compositionally biased region" description="Basic and acidic residues" evidence="1">
    <location>
        <begin position="86"/>
        <end position="95"/>
    </location>
</feature>
<gene>
    <name evidence="2" type="ORF">D6C84_00682</name>
</gene>
<organism evidence="2 3">
    <name type="scientific">Aureobasidium pullulans</name>
    <name type="common">Black yeast</name>
    <name type="synonym">Pullularia pullulans</name>
    <dbReference type="NCBI Taxonomy" id="5580"/>
    <lineage>
        <taxon>Eukaryota</taxon>
        <taxon>Fungi</taxon>
        <taxon>Dikarya</taxon>
        <taxon>Ascomycota</taxon>
        <taxon>Pezizomycotina</taxon>
        <taxon>Dothideomycetes</taxon>
        <taxon>Dothideomycetidae</taxon>
        <taxon>Dothideales</taxon>
        <taxon>Saccotheciaceae</taxon>
        <taxon>Aureobasidium</taxon>
    </lineage>
</organism>
<feature type="compositionally biased region" description="Polar residues" evidence="1">
    <location>
        <begin position="645"/>
        <end position="657"/>
    </location>
</feature>
<dbReference type="Proteomes" id="UP000310039">
    <property type="component" value="Unassembled WGS sequence"/>
</dbReference>
<evidence type="ECO:0000313" key="2">
    <source>
        <dbReference type="EMBL" id="THZ88691.1"/>
    </source>
</evidence>
<proteinExistence type="predicted"/>
<dbReference type="EMBL" id="QZBT01000005">
    <property type="protein sequence ID" value="THZ88691.1"/>
    <property type="molecule type" value="Genomic_DNA"/>
</dbReference>
<feature type="compositionally biased region" description="Low complexity" evidence="1">
    <location>
        <begin position="50"/>
        <end position="84"/>
    </location>
</feature>
<accession>A0A4S9YAK3</accession>
<evidence type="ECO:0000313" key="3">
    <source>
        <dbReference type="Proteomes" id="UP000310039"/>
    </source>
</evidence>
<protein>
    <submittedName>
        <fullName evidence="2">Uncharacterized protein</fullName>
    </submittedName>
</protein>
<feature type="compositionally biased region" description="Basic and acidic residues" evidence="1">
    <location>
        <begin position="673"/>
        <end position="690"/>
    </location>
</feature>
<feature type="region of interest" description="Disordered" evidence="1">
    <location>
        <begin position="49"/>
        <end position="107"/>
    </location>
</feature>
<feature type="region of interest" description="Disordered" evidence="1">
    <location>
        <begin position="423"/>
        <end position="469"/>
    </location>
</feature>
<reference evidence="2 3" key="1">
    <citation type="submission" date="2018-10" db="EMBL/GenBank/DDBJ databases">
        <title>Fifty Aureobasidium pullulans genomes reveal a recombining polyextremotolerant generalist.</title>
        <authorList>
            <person name="Gostincar C."/>
            <person name="Turk M."/>
            <person name="Zajc J."/>
            <person name="Gunde-Cimerman N."/>
        </authorList>
    </citation>
    <scope>NUCLEOTIDE SEQUENCE [LARGE SCALE GENOMIC DNA]</scope>
    <source>
        <strain evidence="2 3">EXF-3403</strain>
    </source>
</reference>
<comment type="caution">
    <text evidence="2">The sequence shown here is derived from an EMBL/GenBank/DDBJ whole genome shotgun (WGS) entry which is preliminary data.</text>
</comment>
<evidence type="ECO:0000256" key="1">
    <source>
        <dbReference type="SAM" id="MobiDB-lite"/>
    </source>
</evidence>
<feature type="region of interest" description="Disordered" evidence="1">
    <location>
        <begin position="542"/>
        <end position="577"/>
    </location>
</feature>
<sequence length="827" mass="89778">MHISAIPRRRPVPPFANHTPRAFEFQKTGKLHQTSAMFGPTGMAVPVMLPAGPAPSAKPAKPAKPDVSASERSSTGGSVSYASSRADVKSQDESRPTSSELVAGEDSRNPFVDRMMTQTNLLVLPPSNPSYQMAYFLKTTGPVKEPPVKGARSKRISSAMRIFKGSNRRPSESLTAAHMRLNEVISEEKEELELETQATVKASHTSRKPLISPEPRLPEVVVPKISKTGKKYFEIEPVRAQKEKQGSASKNPQIAESRVSVLVTDQLSTDSLHDWVLGFEGAKTDNKPQEHEGPEALRGWPIKRISQTLPHEETIRVLDRKIVAPVRPLFLGTKARTEQLGADRHVRVIRGRTAPLRSHPVTPGPVPSIAPPALPENKASPVVADPVKAASLVQPSPRRLHDHPLVLQRTSSDVTGLRFSHLSQDGIRSVSDSPGPPPPRSPLRLSIPSESLGEMLGKSTGGTSPERWARDRTPINEEQAIRVTKEAAVTYVDREERDDDLPSFLRPGSSGTSSDVFCTNATQSKTGSSKPLELIDAMVKASQQNTSRRRLRRARPEGPRPLDLGGSHLQGSIERDQRLDGYCTSPLSMKRTNSIGDLSENYRIIATTASPSPRISHVRKAPSARGRNSPIPRVKTTKRGRGPKSMTSTPSRASSPSKKTRQSTTPELPSPPPKKELPPTPRAKSDRFSRMEATLEIGLARTSSTRNLPAPPAGENGRSMMFPSPPSSVKTARFKLQAGENSPLTIEARMEALERRNKLLEAALSAVLKTGGTLNGCPCQASHAEGHDCQEAVASEPLVARGSVRSRVSSFSNGSSALDVYLNTRGK</sequence>